<dbReference type="Pfam" id="PF00300">
    <property type="entry name" value="His_Phos_1"/>
    <property type="match status" value="1"/>
</dbReference>
<dbReference type="InterPro" id="IPR029033">
    <property type="entry name" value="His_PPase_superfam"/>
</dbReference>
<comment type="caution">
    <text evidence="1">The sequence shown here is derived from an EMBL/GenBank/DDBJ whole genome shotgun (WGS) entry which is preliminary data.</text>
</comment>
<sequence length="177" mass="20696">MEQMFEEETLTREHIEQAENMRKILDDKKSVSANISNLTAKRIGFPKIIYYMRHFQAQHNVDARYVNILDPDLTEYGFEQGSKITFDDDQLELIICSPLSRTIQTYLSIFNRTERRQRIPFKLDADLQEIEGNLADTPRSKTDLKQKFSQLSSAIDRDLDENFNDKNNPLYSALPSK</sequence>
<protein>
    <submittedName>
        <fullName evidence="1">Uncharacterized protein</fullName>
    </submittedName>
</protein>
<dbReference type="EMBL" id="CAJNOL010014116">
    <property type="protein sequence ID" value="CAF1666498.1"/>
    <property type="molecule type" value="Genomic_DNA"/>
</dbReference>
<dbReference type="Gene3D" id="3.40.50.1240">
    <property type="entry name" value="Phosphoglycerate mutase-like"/>
    <property type="match status" value="1"/>
</dbReference>
<dbReference type="Proteomes" id="UP000663854">
    <property type="component" value="Unassembled WGS sequence"/>
</dbReference>
<reference evidence="1" key="1">
    <citation type="submission" date="2021-02" db="EMBL/GenBank/DDBJ databases">
        <authorList>
            <person name="Nowell W R."/>
        </authorList>
    </citation>
    <scope>NUCLEOTIDE SEQUENCE</scope>
</reference>
<name>A0A815VAY4_9BILA</name>
<dbReference type="EMBL" id="CAJNOH010012244">
    <property type="protein sequence ID" value="CAF1533485.1"/>
    <property type="molecule type" value="Genomic_DNA"/>
</dbReference>
<dbReference type="CDD" id="cd07067">
    <property type="entry name" value="HP_PGM_like"/>
    <property type="match status" value="1"/>
</dbReference>
<accession>A0A815VAY4</accession>
<evidence type="ECO:0000313" key="4">
    <source>
        <dbReference type="Proteomes" id="UP000663870"/>
    </source>
</evidence>
<dbReference type="AlphaFoldDB" id="A0A815VAY4"/>
<evidence type="ECO:0000313" key="3">
    <source>
        <dbReference type="Proteomes" id="UP000663854"/>
    </source>
</evidence>
<keyword evidence="4" id="KW-1185">Reference proteome</keyword>
<dbReference type="InterPro" id="IPR013078">
    <property type="entry name" value="His_Pase_superF_clade-1"/>
</dbReference>
<gene>
    <name evidence="2" type="ORF">JXQ802_LOCUS56893</name>
    <name evidence="1" type="ORF">PYM288_LOCUS40312</name>
</gene>
<feature type="non-terminal residue" evidence="1">
    <location>
        <position position="1"/>
    </location>
</feature>
<organism evidence="1 3">
    <name type="scientific">Rotaria sordida</name>
    <dbReference type="NCBI Taxonomy" id="392033"/>
    <lineage>
        <taxon>Eukaryota</taxon>
        <taxon>Metazoa</taxon>
        <taxon>Spiralia</taxon>
        <taxon>Gnathifera</taxon>
        <taxon>Rotifera</taxon>
        <taxon>Eurotatoria</taxon>
        <taxon>Bdelloidea</taxon>
        <taxon>Philodinida</taxon>
        <taxon>Philodinidae</taxon>
        <taxon>Rotaria</taxon>
    </lineage>
</organism>
<evidence type="ECO:0000313" key="1">
    <source>
        <dbReference type="EMBL" id="CAF1533485.1"/>
    </source>
</evidence>
<dbReference type="SUPFAM" id="SSF53254">
    <property type="entry name" value="Phosphoglycerate mutase-like"/>
    <property type="match status" value="1"/>
</dbReference>
<dbReference type="Proteomes" id="UP000663870">
    <property type="component" value="Unassembled WGS sequence"/>
</dbReference>
<evidence type="ECO:0000313" key="2">
    <source>
        <dbReference type="EMBL" id="CAF1666498.1"/>
    </source>
</evidence>
<proteinExistence type="predicted"/>